<dbReference type="SMART" id="SM00179">
    <property type="entry name" value="EGF_CA"/>
    <property type="match status" value="2"/>
</dbReference>
<feature type="domain" description="EGF-like" evidence="12">
    <location>
        <begin position="1199"/>
        <end position="1237"/>
    </location>
</feature>
<feature type="compositionally biased region" description="Low complexity" evidence="10">
    <location>
        <begin position="736"/>
        <end position="751"/>
    </location>
</feature>
<accession>V8PAP4</accession>
<keyword evidence="2" id="KW-1003">Cell membrane</keyword>
<dbReference type="InterPro" id="IPR009030">
    <property type="entry name" value="Growth_fac_rcpt_cys_sf"/>
</dbReference>
<dbReference type="EMBL" id="AZIM01000441">
    <property type="protein sequence ID" value="ETE71063.1"/>
    <property type="molecule type" value="Genomic_DNA"/>
</dbReference>
<evidence type="ECO:0000256" key="11">
    <source>
        <dbReference type="SAM" id="Phobius"/>
    </source>
</evidence>
<evidence type="ECO:0000256" key="6">
    <source>
        <dbReference type="ARBA" id="ARBA00023136"/>
    </source>
</evidence>
<feature type="region of interest" description="Disordered" evidence="10">
    <location>
        <begin position="788"/>
        <end position="807"/>
    </location>
</feature>
<feature type="compositionally biased region" description="Low complexity" evidence="10">
    <location>
        <begin position="507"/>
        <end position="530"/>
    </location>
</feature>
<evidence type="ECO:0000256" key="9">
    <source>
        <dbReference type="PROSITE-ProRule" id="PRU00076"/>
    </source>
</evidence>
<dbReference type="GO" id="GO:0005886">
    <property type="term" value="C:plasma membrane"/>
    <property type="evidence" value="ECO:0007669"/>
    <property type="project" value="UniProtKB-SubCell"/>
</dbReference>
<feature type="region of interest" description="Disordered" evidence="10">
    <location>
        <begin position="1122"/>
        <end position="1145"/>
    </location>
</feature>
<feature type="compositionally biased region" description="Polar residues" evidence="10">
    <location>
        <begin position="752"/>
        <end position="770"/>
    </location>
</feature>
<keyword evidence="4" id="KW-0732">Signal</keyword>
<proteinExistence type="predicted"/>
<feature type="compositionally biased region" description="Low complexity" evidence="10">
    <location>
        <begin position="860"/>
        <end position="885"/>
    </location>
</feature>
<feature type="region of interest" description="Disordered" evidence="10">
    <location>
        <begin position="1014"/>
        <end position="1051"/>
    </location>
</feature>
<keyword evidence="7" id="KW-1015">Disulfide bond</keyword>
<dbReference type="Gene3D" id="2.10.25.10">
    <property type="entry name" value="Laminin"/>
    <property type="match status" value="1"/>
</dbReference>
<evidence type="ECO:0000256" key="1">
    <source>
        <dbReference type="ARBA" id="ARBA00004236"/>
    </source>
</evidence>
<feature type="transmembrane region" description="Helical" evidence="11">
    <location>
        <begin position="1434"/>
        <end position="1459"/>
    </location>
</feature>
<feature type="region of interest" description="Disordered" evidence="10">
    <location>
        <begin position="239"/>
        <end position="264"/>
    </location>
</feature>
<evidence type="ECO:0000256" key="10">
    <source>
        <dbReference type="SAM" id="MobiDB-lite"/>
    </source>
</evidence>
<dbReference type="Proteomes" id="UP000018936">
    <property type="component" value="Unassembled WGS sequence"/>
</dbReference>
<keyword evidence="8" id="KW-0325">Glycoprotein</keyword>
<feature type="compositionally biased region" description="Polar residues" evidence="10">
    <location>
        <begin position="1014"/>
        <end position="1024"/>
    </location>
</feature>
<evidence type="ECO:0000256" key="5">
    <source>
        <dbReference type="ARBA" id="ARBA00022737"/>
    </source>
</evidence>
<feature type="compositionally biased region" description="Polar residues" evidence="10">
    <location>
        <begin position="608"/>
        <end position="668"/>
    </location>
</feature>
<organism evidence="13 14">
    <name type="scientific">Ophiophagus hannah</name>
    <name type="common">King cobra</name>
    <name type="synonym">Naja hannah</name>
    <dbReference type="NCBI Taxonomy" id="8665"/>
    <lineage>
        <taxon>Eukaryota</taxon>
        <taxon>Metazoa</taxon>
        <taxon>Chordata</taxon>
        <taxon>Craniata</taxon>
        <taxon>Vertebrata</taxon>
        <taxon>Euteleostomi</taxon>
        <taxon>Lepidosauria</taxon>
        <taxon>Squamata</taxon>
        <taxon>Bifurcata</taxon>
        <taxon>Unidentata</taxon>
        <taxon>Episquamata</taxon>
        <taxon>Toxicofera</taxon>
        <taxon>Serpentes</taxon>
        <taxon>Colubroidea</taxon>
        <taxon>Elapidae</taxon>
        <taxon>Elapinae</taxon>
        <taxon>Ophiophagus</taxon>
    </lineage>
</organism>
<dbReference type="PROSITE" id="PS50026">
    <property type="entry name" value="EGF_3"/>
    <property type="match status" value="1"/>
</dbReference>
<dbReference type="InterPro" id="IPR000742">
    <property type="entry name" value="EGF"/>
</dbReference>
<comment type="subcellular location">
    <subcellularLocation>
        <location evidence="1">Cell membrane</location>
    </subcellularLocation>
</comment>
<feature type="compositionally biased region" description="Low complexity" evidence="10">
    <location>
        <begin position="796"/>
        <end position="807"/>
    </location>
</feature>
<dbReference type="InterPro" id="IPR001881">
    <property type="entry name" value="EGF-like_Ca-bd_dom"/>
</dbReference>
<dbReference type="PANTHER" id="PTHR24037">
    <property type="entry name" value="HEART DEVELOPMENT PROTEIN WITH EGF-LIKE DOMAINS 1"/>
    <property type="match status" value="1"/>
</dbReference>
<feature type="region of interest" description="Disordered" evidence="10">
    <location>
        <begin position="186"/>
        <end position="220"/>
    </location>
</feature>
<evidence type="ECO:0000256" key="4">
    <source>
        <dbReference type="ARBA" id="ARBA00022729"/>
    </source>
</evidence>
<evidence type="ECO:0000256" key="3">
    <source>
        <dbReference type="ARBA" id="ARBA00022536"/>
    </source>
</evidence>
<feature type="region of interest" description="Disordered" evidence="10">
    <location>
        <begin position="296"/>
        <end position="359"/>
    </location>
</feature>
<evidence type="ECO:0000256" key="8">
    <source>
        <dbReference type="ARBA" id="ARBA00023180"/>
    </source>
</evidence>
<evidence type="ECO:0000256" key="2">
    <source>
        <dbReference type="ARBA" id="ARBA00022475"/>
    </source>
</evidence>
<feature type="region of interest" description="Disordered" evidence="10">
    <location>
        <begin position="843"/>
        <end position="888"/>
    </location>
</feature>
<feature type="compositionally biased region" description="Polar residues" evidence="10">
    <location>
        <begin position="675"/>
        <end position="716"/>
    </location>
</feature>
<comment type="caution">
    <text evidence="9">Lacks conserved residue(s) required for the propagation of feature annotation.</text>
</comment>
<feature type="region of interest" description="Disordered" evidence="10">
    <location>
        <begin position="484"/>
        <end position="531"/>
    </location>
</feature>
<name>V8PAP4_OPHHA</name>
<feature type="compositionally biased region" description="Low complexity" evidence="10">
    <location>
        <begin position="313"/>
        <end position="333"/>
    </location>
</feature>
<reference evidence="13 14" key="1">
    <citation type="journal article" date="2013" name="Proc. Natl. Acad. Sci. U.S.A.">
        <title>The king cobra genome reveals dynamic gene evolution and adaptation in the snake venom system.</title>
        <authorList>
            <person name="Vonk F.J."/>
            <person name="Casewell N.R."/>
            <person name="Henkel C.V."/>
            <person name="Heimberg A.M."/>
            <person name="Jansen H.J."/>
            <person name="McCleary R.J."/>
            <person name="Kerkkamp H.M."/>
            <person name="Vos R.A."/>
            <person name="Guerreiro I."/>
            <person name="Calvete J.J."/>
            <person name="Wuster W."/>
            <person name="Woods A.E."/>
            <person name="Logan J.M."/>
            <person name="Harrison R.A."/>
            <person name="Castoe T.A."/>
            <person name="de Koning A.P."/>
            <person name="Pollock D.D."/>
            <person name="Yandell M."/>
            <person name="Calderon D."/>
            <person name="Renjifo C."/>
            <person name="Currier R.B."/>
            <person name="Salgado D."/>
            <person name="Pla D."/>
            <person name="Sanz L."/>
            <person name="Hyder A.S."/>
            <person name="Ribeiro J.M."/>
            <person name="Arntzen J.W."/>
            <person name="van den Thillart G.E."/>
            <person name="Boetzer M."/>
            <person name="Pirovano W."/>
            <person name="Dirks R.P."/>
            <person name="Spaink H.P."/>
            <person name="Duboule D."/>
            <person name="McGlinn E."/>
            <person name="Kini R.M."/>
            <person name="Richardson M.K."/>
        </authorList>
    </citation>
    <scope>NUCLEOTIDE SEQUENCE</scope>
    <source>
        <tissue evidence="13">Blood</tissue>
    </source>
</reference>
<keyword evidence="3 9" id="KW-0245">EGF-like domain</keyword>
<feature type="region of interest" description="Disordered" evidence="10">
    <location>
        <begin position="564"/>
        <end position="770"/>
    </location>
</feature>
<dbReference type="PROSITE" id="PS01186">
    <property type="entry name" value="EGF_2"/>
    <property type="match status" value="1"/>
</dbReference>
<evidence type="ECO:0000256" key="7">
    <source>
        <dbReference type="ARBA" id="ARBA00023157"/>
    </source>
</evidence>
<dbReference type="OrthoDB" id="9946171at2759"/>
<evidence type="ECO:0000259" key="12">
    <source>
        <dbReference type="PROSITE" id="PS50026"/>
    </source>
</evidence>
<protein>
    <submittedName>
        <fullName evidence="13">Protein HEG-like 1</fullName>
    </submittedName>
</protein>
<feature type="non-terminal residue" evidence="13">
    <location>
        <position position="1"/>
    </location>
</feature>
<comment type="caution">
    <text evidence="13">The sequence shown here is derived from an EMBL/GenBank/DDBJ whole genome shotgun (WGS) entry which is preliminary data.</text>
</comment>
<sequence>MAGIAESESVTSRKRFPKTPNSPFWEEKHSAIGSNYHTANTWDEDSTMSSFHIPDMGSSATLSQSSERTSRFLRENFTGKGPATQKELATSSGQIQWSSHVTFPIPQSRTSNARQPDSLTRIVLSRSYTSPQTMTNRMSMESPHTREKCKTPFCSCSNATEIERHPKTYTRENTDRSVKRIIQTLGHTSSSYHPESISTASQSEIPSSSALTDSSSVLTPVQTRQKDLSPGFTNVMEAESTHPWDSSQATVEENGQSHSSHSSSTEDIFSTYHLNSISISVLSSLDEERTLRTPRDVSNAHNVTQGSIAWHNETSSSSGLTGVESSDPPSSSSNIETRFSHSDQDSASVSGSSDREDEVTLSTLREVNNVFNITQTSSSKNDNITSSFSVADSSYTMTPRHTRETNSSSGNNDFTEEALTYSEAPSETTEKKATQTESMFSSTVIQDETFGSLTNQSRSIDTTELSRFDTKNAGSSVMIQMSSATLRSSKENSPSTETDFTESLEQSLDTTSSKASSYSSSTKDFSSSTDHFQTIKGSEVGRRFSIASTDSVYLSTTFEHGAERTLRSLPDNSTSDDAADSNSYNSQTSKSSGESLTLSSEPETETLNASLSDVQSIGPSTEYSTEYSSGVPTALTPNDSASIGSTDNSTSGSRVLHSPTISTDSSAPFSEGEEQTTQPTINTTVMEETESVSSYMENIDSTRSKPSSSKTYSRMTHLSLKDLDTSPSSTEAFQILSSSTDSSSKSELSDTGTEYQPISGTDFGNQTSVSHTDSTYTLTTFAKGGERTLLSLPNNSTSADSSGSSTYSAEISSASESVQSFFSTDMDFSENSTEPLAVHSLKTPEYSSTVSEPHTTQYYSESESASTGSLSFSSSSTRLSEQESLPPVHPSTLFSSAKSSVPSSFSTFPLPLSSSPPTSLMTFSPMFSSTKPPPLPFFPSVLPSLSSTPSLLQPTESLETSVSMTEPEGTTGAELRTTRRSHGEYNHPTTAYPLVNNTILMATGTSLLMEITEQPANHSSPRTTSQEETKGRTLSLPGINIENEPITSTSSPYFQEMTTTSEPAKGTTAVPLHTIPQKDTFPSSTVTMGKKTTEITHTPGRLPTSASTMNYLFTTKLQKVPLPSPTEISSSPGIPTKMMEKSSTTTVKTTVPRIVITTSPYTLTSHKSTVQSFPASLIPSRSTTTASLGSSKISSTVYGKDECLPNSCPAMSTCTHVRGSFQCICSLGYQMGKGKCNLGVLSSTVRTFVGHFPLMFNTTGGTYAEPRQIEGVIINLHLVRPFLEILIKPPDALSLQRERKEMDKLQEGTVQISIQSTFSMASNVTFSEVIGTVQSQIRACKAPTPPCQLISNLTQLYRVGGLCKQKDPECDKGTSVCVDLDGIAVCQCKPGYFKYNKLDHSCRACEDGYKLENDTCVSCPFGLGGFNCRNPYQLITIVIAAAGGGLLLIMGIALIVTCCQKNKNDISKLIFKSGDFQMSPYAEYPKNPRVQDWSRETIEMQENGSTKNLLQMTDVYYMPTNLRNPELERNGIYPPYTGLPGSRHSCIYPGQYNPSFISDDSRRRDYF</sequence>
<dbReference type="SUPFAM" id="SSF57184">
    <property type="entry name" value="Growth factor receptor domain"/>
    <property type="match status" value="1"/>
</dbReference>
<feature type="compositionally biased region" description="Low complexity" evidence="10">
    <location>
        <begin position="207"/>
        <end position="216"/>
    </location>
</feature>
<keyword evidence="14" id="KW-1185">Reference proteome</keyword>
<dbReference type="GO" id="GO:0005509">
    <property type="term" value="F:calcium ion binding"/>
    <property type="evidence" value="ECO:0007669"/>
    <property type="project" value="InterPro"/>
</dbReference>
<feature type="compositionally biased region" description="Polar residues" evidence="10">
    <location>
        <begin position="243"/>
        <end position="256"/>
    </location>
</feature>
<evidence type="ECO:0000313" key="14">
    <source>
        <dbReference type="Proteomes" id="UP000018936"/>
    </source>
</evidence>
<feature type="region of interest" description="Disordered" evidence="10">
    <location>
        <begin position="1"/>
        <end position="27"/>
    </location>
</feature>
<feature type="compositionally biased region" description="Polar residues" evidence="10">
    <location>
        <begin position="845"/>
        <end position="859"/>
    </location>
</feature>
<feature type="region of interest" description="Disordered" evidence="10">
    <location>
        <begin position="958"/>
        <end position="989"/>
    </location>
</feature>
<feature type="compositionally biased region" description="Low complexity" evidence="10">
    <location>
        <begin position="571"/>
        <end position="607"/>
    </location>
</feature>
<gene>
    <name evidence="13" type="primary">HEG1</name>
    <name evidence="13" type="ORF">L345_03123</name>
</gene>
<keyword evidence="11" id="KW-0812">Transmembrane</keyword>
<feature type="compositionally biased region" description="Polar residues" evidence="10">
    <location>
        <begin position="394"/>
        <end position="413"/>
    </location>
</feature>
<dbReference type="CDD" id="cd00054">
    <property type="entry name" value="EGF_CA"/>
    <property type="match status" value="1"/>
</dbReference>
<feature type="compositionally biased region" description="Polar residues" evidence="10">
    <location>
        <begin position="186"/>
        <end position="206"/>
    </location>
</feature>
<evidence type="ECO:0000313" key="13">
    <source>
        <dbReference type="EMBL" id="ETE71063.1"/>
    </source>
</evidence>
<feature type="region of interest" description="Disordered" evidence="10">
    <location>
        <begin position="394"/>
        <end position="443"/>
    </location>
</feature>
<feature type="compositionally biased region" description="Polar residues" evidence="10">
    <location>
        <begin position="484"/>
        <end position="506"/>
    </location>
</feature>
<dbReference type="GO" id="GO:0007507">
    <property type="term" value="P:heart development"/>
    <property type="evidence" value="ECO:0007669"/>
    <property type="project" value="TreeGrafter"/>
</dbReference>
<keyword evidence="5" id="KW-0677">Repeat</keyword>
<keyword evidence="11" id="KW-1133">Transmembrane helix</keyword>
<dbReference type="PANTHER" id="PTHR24037:SF3">
    <property type="entry name" value="PROTEIN HEG HOMOLOG 1"/>
    <property type="match status" value="1"/>
</dbReference>
<feature type="compositionally biased region" description="Low complexity" evidence="10">
    <location>
        <begin position="1135"/>
        <end position="1145"/>
    </location>
</feature>
<keyword evidence="6 11" id="KW-0472">Membrane</keyword>